<feature type="non-terminal residue" evidence="4">
    <location>
        <position position="1"/>
    </location>
</feature>
<feature type="compositionally biased region" description="Basic residues" evidence="1">
    <location>
        <begin position="179"/>
        <end position="192"/>
    </location>
</feature>
<sequence>WSSSPANMDLTWISVFVVIIAVAAEGKIFEPIELAQKLHSINVSDWDIPYLVCLAHNASELSTSHRSVVHFIAERRDIAFYGVFGVPDAWLGDCGLTASALLDEDVEDDVGCVIERLSDRNPSKFDRTDYLGALTPHVVDLNKCFDWWEHLPSHYILSTDKRIEISECQTAAPQGTDTHHHRHHPNPQHKPHPVVTTTCQCDSNGGVLVDVSLIILNILLVVLCCILWASFVQRRAVKN</sequence>
<dbReference type="SUPFAM" id="SSF53955">
    <property type="entry name" value="Lysozyme-like"/>
    <property type="match status" value="1"/>
</dbReference>
<feature type="signal peptide" evidence="3">
    <location>
        <begin position="1"/>
        <end position="26"/>
    </location>
</feature>
<dbReference type="Gene3D" id="1.10.530.10">
    <property type="match status" value="1"/>
</dbReference>
<evidence type="ECO:0000256" key="1">
    <source>
        <dbReference type="SAM" id="MobiDB-lite"/>
    </source>
</evidence>
<name>A0A0A9YJ33_LYGHE</name>
<evidence type="ECO:0000256" key="3">
    <source>
        <dbReference type="SAM" id="SignalP"/>
    </source>
</evidence>
<reference evidence="4" key="2">
    <citation type="submission" date="2014-07" db="EMBL/GenBank/DDBJ databases">
        <authorList>
            <person name="Hull J."/>
        </authorList>
    </citation>
    <scope>NUCLEOTIDE SEQUENCE</scope>
</reference>
<keyword evidence="2" id="KW-1133">Transmembrane helix</keyword>
<protein>
    <submittedName>
        <fullName evidence="4">Lysozyme c-1</fullName>
    </submittedName>
</protein>
<keyword evidence="3" id="KW-0732">Signal</keyword>
<feature type="region of interest" description="Disordered" evidence="1">
    <location>
        <begin position="173"/>
        <end position="192"/>
    </location>
</feature>
<dbReference type="EMBL" id="GBHO01010517">
    <property type="protein sequence ID" value="JAG33087.1"/>
    <property type="molecule type" value="Transcribed_RNA"/>
</dbReference>
<gene>
    <name evidence="4" type="ORF">CM83_53604</name>
</gene>
<evidence type="ECO:0000256" key="2">
    <source>
        <dbReference type="SAM" id="Phobius"/>
    </source>
</evidence>
<evidence type="ECO:0000313" key="4">
    <source>
        <dbReference type="EMBL" id="JAG33087.1"/>
    </source>
</evidence>
<organism evidence="4">
    <name type="scientific">Lygus hesperus</name>
    <name type="common">Western plant bug</name>
    <dbReference type="NCBI Taxonomy" id="30085"/>
    <lineage>
        <taxon>Eukaryota</taxon>
        <taxon>Metazoa</taxon>
        <taxon>Ecdysozoa</taxon>
        <taxon>Arthropoda</taxon>
        <taxon>Hexapoda</taxon>
        <taxon>Insecta</taxon>
        <taxon>Pterygota</taxon>
        <taxon>Neoptera</taxon>
        <taxon>Paraneoptera</taxon>
        <taxon>Hemiptera</taxon>
        <taxon>Heteroptera</taxon>
        <taxon>Panheteroptera</taxon>
        <taxon>Cimicomorpha</taxon>
        <taxon>Miridae</taxon>
        <taxon>Mirini</taxon>
        <taxon>Lygus</taxon>
    </lineage>
</organism>
<reference evidence="4" key="1">
    <citation type="journal article" date="2014" name="PLoS ONE">
        <title>Transcriptome-Based Identification of ABC Transporters in the Western Tarnished Plant Bug Lygus hesperus.</title>
        <authorList>
            <person name="Hull J.J."/>
            <person name="Chaney K."/>
            <person name="Geib S.M."/>
            <person name="Fabrick J.A."/>
            <person name="Brent C.S."/>
            <person name="Walsh D."/>
            <person name="Lavine L.C."/>
        </authorList>
    </citation>
    <scope>NUCLEOTIDE SEQUENCE</scope>
</reference>
<dbReference type="InterPro" id="IPR023346">
    <property type="entry name" value="Lysozyme-like_dom_sf"/>
</dbReference>
<accession>A0A0A9YJ33</accession>
<feature type="chain" id="PRO_5002052220" evidence="3">
    <location>
        <begin position="27"/>
        <end position="239"/>
    </location>
</feature>
<keyword evidence="2" id="KW-0472">Membrane</keyword>
<dbReference type="AlphaFoldDB" id="A0A0A9YJ33"/>
<feature type="transmembrane region" description="Helical" evidence="2">
    <location>
        <begin position="207"/>
        <end position="231"/>
    </location>
</feature>
<proteinExistence type="predicted"/>
<keyword evidence="2" id="KW-0812">Transmembrane</keyword>